<dbReference type="InterPro" id="IPR030922">
    <property type="entry name" value="LptF"/>
</dbReference>
<organism evidence="13 14">
    <name type="scientific">Methylohalomonas lacus</name>
    <dbReference type="NCBI Taxonomy" id="398773"/>
    <lineage>
        <taxon>Bacteria</taxon>
        <taxon>Pseudomonadati</taxon>
        <taxon>Pseudomonadota</taxon>
        <taxon>Gammaproteobacteria</taxon>
        <taxon>Methylohalomonadales</taxon>
        <taxon>Methylohalomonadaceae</taxon>
        <taxon>Methylohalomonas</taxon>
    </lineage>
</organism>
<gene>
    <name evidence="13" type="ORF">J2T55_000161</name>
</gene>
<dbReference type="InterPro" id="IPR005495">
    <property type="entry name" value="LptG/LptF_permease"/>
</dbReference>
<feature type="transmembrane region" description="Helical" evidence="12">
    <location>
        <begin position="311"/>
        <end position="327"/>
    </location>
</feature>
<dbReference type="GO" id="GO:0055085">
    <property type="term" value="P:transmembrane transport"/>
    <property type="evidence" value="ECO:0007669"/>
    <property type="project" value="InterPro"/>
</dbReference>
<protein>
    <recommendedName>
        <fullName evidence="4">Lipopolysaccharide export system permease protein LptF</fullName>
    </recommendedName>
</protein>
<evidence type="ECO:0000256" key="7">
    <source>
        <dbReference type="ARBA" id="ARBA00022519"/>
    </source>
</evidence>
<keyword evidence="8 12" id="KW-0812">Transmembrane</keyword>
<evidence type="ECO:0000256" key="5">
    <source>
        <dbReference type="ARBA" id="ARBA00022448"/>
    </source>
</evidence>
<evidence type="ECO:0000256" key="8">
    <source>
        <dbReference type="ARBA" id="ARBA00022692"/>
    </source>
</evidence>
<accession>A0AAE3L0A9</accession>
<evidence type="ECO:0000313" key="14">
    <source>
        <dbReference type="Proteomes" id="UP001204445"/>
    </source>
</evidence>
<feature type="transmembrane region" description="Helical" evidence="12">
    <location>
        <begin position="29"/>
        <end position="47"/>
    </location>
</feature>
<feature type="transmembrane region" description="Helical" evidence="12">
    <location>
        <begin position="116"/>
        <end position="136"/>
    </location>
</feature>
<sequence>MLPQPLVHRNNCRTVVIIERYIQQEIFRYLVWLAGLLFLILMSHRFVDYLADAAAGKLAGELIFQMLGLKLLANMPTLLPVSLYLAILLAYGRLLRDSELTIMGAAGLGLRFQLRVATRFTALFAMPLALVVFYLAPWAEATIQSLEVRAQQEADISGLSAGQFREFGDGERIVYIEGLTPDGNAMTDVFLQVRQEGQLGVLSSDQARFDYEPTVGTRYIVFADGHRYVGRPGQLDYEITDYATYSVLLSRSQAVPTSLDLEARSTLELLRNRDAGKYAELQWRLAVMIGAFLLALLAVMLNRVFVKQKQYLSIFIAMLFYFLYSNLLSISKTMVVREVLPPWLGLWWVHGLMAGVILLLVGLPYLRGWRPRFRVRH</sequence>
<comment type="subcellular location">
    <subcellularLocation>
        <location evidence="2">Cell inner membrane</location>
        <topology evidence="2">Multi-pass membrane protein</topology>
    </subcellularLocation>
</comment>
<evidence type="ECO:0000256" key="12">
    <source>
        <dbReference type="SAM" id="Phobius"/>
    </source>
</evidence>
<evidence type="ECO:0000313" key="13">
    <source>
        <dbReference type="EMBL" id="MCS3902169.1"/>
    </source>
</evidence>
<evidence type="ECO:0000256" key="10">
    <source>
        <dbReference type="ARBA" id="ARBA00023136"/>
    </source>
</evidence>
<evidence type="ECO:0000256" key="11">
    <source>
        <dbReference type="ARBA" id="ARBA00026081"/>
    </source>
</evidence>
<dbReference type="Proteomes" id="UP001204445">
    <property type="component" value="Unassembled WGS sequence"/>
</dbReference>
<keyword evidence="10 12" id="KW-0472">Membrane</keyword>
<evidence type="ECO:0000256" key="2">
    <source>
        <dbReference type="ARBA" id="ARBA00004429"/>
    </source>
</evidence>
<evidence type="ECO:0000256" key="1">
    <source>
        <dbReference type="ARBA" id="ARBA00002265"/>
    </source>
</evidence>
<comment type="subunit">
    <text evidence="11">Component of the lipopolysaccharide transport and assembly complex. The LptBFG transporter is composed of two ATP-binding proteins (LptB) and two transmembrane proteins (LptF and LptG).</text>
</comment>
<dbReference type="RefSeq" id="WP_259053559.1">
    <property type="nucleotide sequence ID" value="NZ_JANUCT010000001.1"/>
</dbReference>
<comment type="similarity">
    <text evidence="3">Belongs to the LptF/LptG family.</text>
</comment>
<evidence type="ECO:0000256" key="9">
    <source>
        <dbReference type="ARBA" id="ARBA00022989"/>
    </source>
</evidence>
<dbReference type="AlphaFoldDB" id="A0AAE3L0A9"/>
<keyword evidence="7" id="KW-0997">Cell inner membrane</keyword>
<dbReference type="PANTHER" id="PTHR33529">
    <property type="entry name" value="SLR0882 PROTEIN-RELATED"/>
    <property type="match status" value="1"/>
</dbReference>
<keyword evidence="5" id="KW-0813">Transport</keyword>
<dbReference type="EMBL" id="JANUCT010000001">
    <property type="protein sequence ID" value="MCS3902169.1"/>
    <property type="molecule type" value="Genomic_DNA"/>
</dbReference>
<evidence type="ECO:0000256" key="4">
    <source>
        <dbReference type="ARBA" id="ARBA00014213"/>
    </source>
</evidence>
<name>A0AAE3L0A9_9GAMM</name>
<keyword evidence="9 12" id="KW-1133">Transmembrane helix</keyword>
<feature type="transmembrane region" description="Helical" evidence="12">
    <location>
        <begin position="347"/>
        <end position="366"/>
    </location>
</feature>
<comment type="caution">
    <text evidence="13">The sequence shown here is derived from an EMBL/GenBank/DDBJ whole genome shotgun (WGS) entry which is preliminary data.</text>
</comment>
<comment type="function">
    <text evidence="1">Part of the ABC transporter complex LptBFG involved in the translocation of lipopolysaccharide (LPS) from the inner membrane to the outer membrane.</text>
</comment>
<dbReference type="GO" id="GO:0015920">
    <property type="term" value="P:lipopolysaccharide transport"/>
    <property type="evidence" value="ECO:0007669"/>
    <property type="project" value="TreeGrafter"/>
</dbReference>
<keyword evidence="6" id="KW-1003">Cell membrane</keyword>
<evidence type="ECO:0000256" key="3">
    <source>
        <dbReference type="ARBA" id="ARBA00007725"/>
    </source>
</evidence>
<dbReference type="GO" id="GO:0043190">
    <property type="term" value="C:ATP-binding cassette (ABC) transporter complex"/>
    <property type="evidence" value="ECO:0007669"/>
    <property type="project" value="InterPro"/>
</dbReference>
<dbReference type="Pfam" id="PF03739">
    <property type="entry name" value="LptF_LptG"/>
    <property type="match status" value="1"/>
</dbReference>
<proteinExistence type="inferred from homology"/>
<keyword evidence="14" id="KW-1185">Reference proteome</keyword>
<evidence type="ECO:0000256" key="6">
    <source>
        <dbReference type="ARBA" id="ARBA00022475"/>
    </source>
</evidence>
<feature type="transmembrane region" description="Helical" evidence="12">
    <location>
        <begin position="281"/>
        <end position="299"/>
    </location>
</feature>
<dbReference type="PANTHER" id="PTHR33529:SF7">
    <property type="entry name" value="LIPOPOLYSACCHARIDE EXPORT SYSTEM PERMEASE PROTEIN LPTF"/>
    <property type="match status" value="1"/>
</dbReference>
<dbReference type="NCBIfam" id="TIGR04407">
    <property type="entry name" value="LptF_YjgP"/>
    <property type="match status" value="1"/>
</dbReference>
<reference evidence="13" key="1">
    <citation type="submission" date="2022-08" db="EMBL/GenBank/DDBJ databases">
        <title>Genomic Encyclopedia of Type Strains, Phase III (KMG-III): the genomes of soil and plant-associated and newly described type strains.</title>
        <authorList>
            <person name="Whitman W."/>
        </authorList>
    </citation>
    <scope>NUCLEOTIDE SEQUENCE</scope>
    <source>
        <strain evidence="13">HMT 1</strain>
    </source>
</reference>
<feature type="transmembrane region" description="Helical" evidence="12">
    <location>
        <begin position="77"/>
        <end position="95"/>
    </location>
</feature>